<dbReference type="Proteomes" id="UP000436088">
    <property type="component" value="Unassembled WGS sequence"/>
</dbReference>
<proteinExistence type="predicted"/>
<gene>
    <name evidence="2" type="ORF">F3Y22_tig00110770pilonHSYRG00053</name>
</gene>
<dbReference type="InterPro" id="IPR039741">
    <property type="entry name" value="UDP-sugar_pyrophosphorylase"/>
</dbReference>
<dbReference type="GO" id="GO:0003977">
    <property type="term" value="F:UDP-N-acetylglucosamine diphosphorylase activity"/>
    <property type="evidence" value="ECO:0007669"/>
    <property type="project" value="TreeGrafter"/>
</dbReference>
<reference evidence="2" key="1">
    <citation type="submission" date="2019-09" db="EMBL/GenBank/DDBJ databases">
        <title>Draft genome information of white flower Hibiscus syriacus.</title>
        <authorList>
            <person name="Kim Y.-M."/>
        </authorList>
    </citation>
    <scope>NUCLEOTIDE SEQUENCE [LARGE SCALE GENOMIC DNA]</scope>
    <source>
        <strain evidence="2">YM2019G1</strain>
    </source>
</reference>
<keyword evidence="3" id="KW-1185">Reference proteome</keyword>
<evidence type="ECO:0000313" key="2">
    <source>
        <dbReference type="EMBL" id="KAE8694837.1"/>
    </source>
</evidence>
<feature type="chain" id="PRO_5025595091" evidence="1">
    <location>
        <begin position="24"/>
        <end position="450"/>
    </location>
</feature>
<evidence type="ECO:0000313" key="3">
    <source>
        <dbReference type="Proteomes" id="UP000436088"/>
    </source>
</evidence>
<evidence type="ECO:0000256" key="1">
    <source>
        <dbReference type="SAM" id="SignalP"/>
    </source>
</evidence>
<comment type="caution">
    <text evidence="2">The sequence shown here is derived from an EMBL/GenBank/DDBJ whole genome shotgun (WGS) entry which is preliminary data.</text>
</comment>
<organism evidence="2 3">
    <name type="scientific">Hibiscus syriacus</name>
    <name type="common">Rose of Sharon</name>
    <dbReference type="NCBI Taxonomy" id="106335"/>
    <lineage>
        <taxon>Eukaryota</taxon>
        <taxon>Viridiplantae</taxon>
        <taxon>Streptophyta</taxon>
        <taxon>Embryophyta</taxon>
        <taxon>Tracheophyta</taxon>
        <taxon>Spermatophyta</taxon>
        <taxon>Magnoliopsida</taxon>
        <taxon>eudicotyledons</taxon>
        <taxon>Gunneridae</taxon>
        <taxon>Pentapetalae</taxon>
        <taxon>rosids</taxon>
        <taxon>malvids</taxon>
        <taxon>Malvales</taxon>
        <taxon>Malvaceae</taxon>
        <taxon>Malvoideae</taxon>
        <taxon>Hibiscus</taxon>
    </lineage>
</organism>
<sequence length="450" mass="49781">MFNGSLGLGLNELFLVICLIAAGQDHVLHIVLVSKKDKGIQWKVLGEVEEFYDCIGGIIGSFPQIQTTIHESKECQFLEIHPPTGCDLSSNTEYASQAALWGIECLPDLGEKYPLGGSADRLGLVDSETDECLPAAMLPYCGRTLLEGLIRDLQPLVPTVSAEDGNGWSENHLCPRKGATAWQVSNVAATDVILALAGIDLHYGKKLRFVSCKRIIGATEGINVLIEKKNLDEKWAYGLSCIEYTEFNKFGITSGRPSPNSLQAEFPANTNILYVDLPSAELVGSARNERSLPGIVFNTKKSICPRWQAGVHYANIADNFLNAYPSRCYKDVEDKLDTFIVYNERRRVTSSAKKKRKPMDTSLHQCKFLTVHCWISCRMPGIDILKVESNDKYVDSGPPFLIFLHPALGPVWEVTRQKVYSGFCKLSPLLSSVFVRCCCSVGPYPTEFDG</sequence>
<keyword evidence="1" id="KW-0732">Signal</keyword>
<dbReference type="EMBL" id="VEPZ02001103">
    <property type="protein sequence ID" value="KAE8694837.1"/>
    <property type="molecule type" value="Genomic_DNA"/>
</dbReference>
<dbReference type="AlphaFoldDB" id="A0A6A2ZTU0"/>
<dbReference type="SUPFAM" id="SSF53448">
    <property type="entry name" value="Nucleotide-diphospho-sugar transferases"/>
    <property type="match status" value="1"/>
</dbReference>
<dbReference type="InterPro" id="IPR029044">
    <property type="entry name" value="Nucleotide-diphossugar_trans"/>
</dbReference>
<protein>
    <submittedName>
        <fullName evidence="2">UDP-glucose pyrophosphorylase 3 isoform 4</fullName>
    </submittedName>
</protein>
<dbReference type="PANTHER" id="PTHR11952">
    <property type="entry name" value="UDP- GLUCOSE PYROPHOSPHORYLASE"/>
    <property type="match status" value="1"/>
</dbReference>
<dbReference type="PANTHER" id="PTHR11952:SF14">
    <property type="entry name" value="UTP--GLUCOSE-1-PHOSPHATE URIDYLYLTRANSFERASE 3, CHLOROPLASTIC"/>
    <property type="match status" value="1"/>
</dbReference>
<name>A0A6A2ZTU0_HIBSY</name>
<dbReference type="GO" id="GO:0006048">
    <property type="term" value="P:UDP-N-acetylglucosamine biosynthetic process"/>
    <property type="evidence" value="ECO:0007669"/>
    <property type="project" value="TreeGrafter"/>
</dbReference>
<dbReference type="Gene3D" id="3.90.550.10">
    <property type="entry name" value="Spore Coat Polysaccharide Biosynthesis Protein SpsA, Chain A"/>
    <property type="match status" value="2"/>
</dbReference>
<accession>A0A6A2ZTU0</accession>
<feature type="signal peptide" evidence="1">
    <location>
        <begin position="1"/>
        <end position="23"/>
    </location>
</feature>